<dbReference type="CDD" id="cd03230">
    <property type="entry name" value="ABC_DR_subfamily_A"/>
    <property type="match status" value="1"/>
</dbReference>
<name>A0ABY5AKT6_9CYAN</name>
<reference evidence="10" key="1">
    <citation type="submission" date="2022-06" db="EMBL/GenBank/DDBJ databases">
        <title>Genome sequence of Phormidium yuhuli AB48 isolated from an industrial photobioreactor environment.</title>
        <authorList>
            <person name="Qiu Y."/>
            <person name="Noonan A.J.C."/>
            <person name="Dofher K."/>
            <person name="Koch M."/>
            <person name="Kieft B."/>
            <person name="Lin X."/>
            <person name="Ziels R.M."/>
            <person name="Hallam S.J."/>
        </authorList>
    </citation>
    <scope>NUCLEOTIDE SEQUENCE</scope>
    <source>
        <strain evidence="10">AB48</strain>
    </source>
</reference>
<evidence type="ECO:0000256" key="6">
    <source>
        <dbReference type="ARBA" id="ARBA00022989"/>
    </source>
</evidence>
<keyword evidence="6 8" id="KW-1133">Transmembrane helix</keyword>
<dbReference type="InterPro" id="IPR027417">
    <property type="entry name" value="P-loop_NTPase"/>
</dbReference>
<keyword evidence="11" id="KW-1185">Reference proteome</keyword>
<dbReference type="InterPro" id="IPR003593">
    <property type="entry name" value="AAA+_ATPase"/>
</dbReference>
<comment type="subcellular location">
    <subcellularLocation>
        <location evidence="1">Membrane</location>
        <topology evidence="1">Multi-pass membrane protein</topology>
    </subcellularLocation>
</comment>
<feature type="transmembrane region" description="Helical" evidence="8">
    <location>
        <begin position="312"/>
        <end position="330"/>
    </location>
</feature>
<evidence type="ECO:0000256" key="1">
    <source>
        <dbReference type="ARBA" id="ARBA00004141"/>
    </source>
</evidence>
<gene>
    <name evidence="10" type="ORF">NEA10_11705</name>
</gene>
<evidence type="ECO:0000256" key="3">
    <source>
        <dbReference type="ARBA" id="ARBA00022692"/>
    </source>
</evidence>
<keyword evidence="2" id="KW-0813">Transport</keyword>
<dbReference type="RefSeq" id="WP_252660263.1">
    <property type="nucleotide sequence ID" value="NZ_CP098611.1"/>
</dbReference>
<dbReference type="PANTHER" id="PTHR42711">
    <property type="entry name" value="ABC TRANSPORTER ATP-BINDING PROTEIN"/>
    <property type="match status" value="1"/>
</dbReference>
<dbReference type="SUPFAM" id="SSF52540">
    <property type="entry name" value="P-loop containing nucleoside triphosphate hydrolases"/>
    <property type="match status" value="1"/>
</dbReference>
<evidence type="ECO:0000256" key="4">
    <source>
        <dbReference type="ARBA" id="ARBA00022741"/>
    </source>
</evidence>
<protein>
    <submittedName>
        <fullName evidence="10">ABC transporter ATP-binding protein/permease</fullName>
    </submittedName>
</protein>
<feature type="transmembrane region" description="Helical" evidence="8">
    <location>
        <begin position="488"/>
        <end position="509"/>
    </location>
</feature>
<evidence type="ECO:0000313" key="11">
    <source>
        <dbReference type="Proteomes" id="UP001056708"/>
    </source>
</evidence>
<evidence type="ECO:0000256" key="8">
    <source>
        <dbReference type="SAM" id="Phobius"/>
    </source>
</evidence>
<dbReference type="InterPro" id="IPR013525">
    <property type="entry name" value="ABC2_TM"/>
</dbReference>
<evidence type="ECO:0000256" key="5">
    <source>
        <dbReference type="ARBA" id="ARBA00022840"/>
    </source>
</evidence>
<feature type="transmembrane region" description="Helical" evidence="8">
    <location>
        <begin position="394"/>
        <end position="420"/>
    </location>
</feature>
<dbReference type="InterPro" id="IPR050763">
    <property type="entry name" value="ABC_transporter_ATP-binding"/>
</dbReference>
<accession>A0ABY5AKT6</accession>
<evidence type="ECO:0000259" key="9">
    <source>
        <dbReference type="PROSITE" id="PS50893"/>
    </source>
</evidence>
<keyword evidence="4" id="KW-0547">Nucleotide-binding</keyword>
<feature type="transmembrane region" description="Helical" evidence="8">
    <location>
        <begin position="283"/>
        <end position="300"/>
    </location>
</feature>
<dbReference type="Pfam" id="PF00005">
    <property type="entry name" value="ABC_tran"/>
    <property type="match status" value="1"/>
</dbReference>
<dbReference type="EMBL" id="CP098611">
    <property type="protein sequence ID" value="USR89551.1"/>
    <property type="molecule type" value="Genomic_DNA"/>
</dbReference>
<dbReference type="Gene3D" id="3.40.50.300">
    <property type="entry name" value="P-loop containing nucleotide triphosphate hydrolases"/>
    <property type="match status" value="1"/>
</dbReference>
<dbReference type="PANTHER" id="PTHR42711:SF17">
    <property type="entry name" value="ABC TRANSPORTER ATP-BINDING PROTEIN"/>
    <property type="match status" value="1"/>
</dbReference>
<dbReference type="PROSITE" id="PS50893">
    <property type="entry name" value="ABC_TRANSPORTER_2"/>
    <property type="match status" value="1"/>
</dbReference>
<feature type="transmembrane region" description="Helical" evidence="8">
    <location>
        <begin position="427"/>
        <end position="448"/>
    </location>
</feature>
<feature type="transmembrane region" description="Helical" evidence="8">
    <location>
        <begin position="351"/>
        <end position="374"/>
    </location>
</feature>
<dbReference type="Proteomes" id="UP001056708">
    <property type="component" value="Chromosome"/>
</dbReference>
<feature type="domain" description="ABC transporter" evidence="9">
    <location>
        <begin position="8"/>
        <end position="235"/>
    </location>
</feature>
<proteinExistence type="predicted"/>
<keyword evidence="5 10" id="KW-0067">ATP-binding</keyword>
<evidence type="ECO:0000313" key="10">
    <source>
        <dbReference type="EMBL" id="USR89551.1"/>
    </source>
</evidence>
<keyword evidence="7 8" id="KW-0472">Membrane</keyword>
<evidence type="ECO:0000256" key="7">
    <source>
        <dbReference type="ARBA" id="ARBA00023136"/>
    </source>
</evidence>
<dbReference type="Pfam" id="PF12698">
    <property type="entry name" value="ABC2_membrane_3"/>
    <property type="match status" value="1"/>
</dbReference>
<organism evidence="10 11">
    <name type="scientific">Phormidium yuhuli AB48</name>
    <dbReference type="NCBI Taxonomy" id="2940671"/>
    <lineage>
        <taxon>Bacteria</taxon>
        <taxon>Bacillati</taxon>
        <taxon>Cyanobacteriota</taxon>
        <taxon>Cyanophyceae</taxon>
        <taxon>Oscillatoriophycideae</taxon>
        <taxon>Oscillatoriales</taxon>
        <taxon>Oscillatoriaceae</taxon>
        <taxon>Phormidium</taxon>
        <taxon>Phormidium yuhuli</taxon>
    </lineage>
</organism>
<keyword evidence="3 8" id="KW-0812">Transmembrane</keyword>
<sequence>MKTAITAIKVQNLSKTYVINKQKQKVLDNINLEILPGEFILLRGDNGSGKTTLVNLICGLQNPDEGSIEIFGKSPKDPQAHLKLGTMLQRAKPVEGLTVKETIRLFQSYYPKPFELGDTIERSRLTGKQNDYATSLAGGQAQSLYFALAIVGNPDILILDEPTNNLSVEARANFWKQVREFDRQGKTILAISHSEQDCDEIADLVTRELRLSNETGDVDIQEFPRYQALLNYCTELEAAANVKSESGLQGNAASTAQSDPGSFSLKAFWGQLYVELLQSFRKVDTIVVGVGLAIFAGFSIEQNTPDQFQSLLAASLAALVIFVCVSQFGLKIASERDRGWLKLLRITPLSFTTYVAAKVGNFLVLASLMTGLAFVSGWIASQFSETSSFMWEPWMFYLSFILVLGVVPFAIFSFSLGYLFKTESVSWALLALLAIIAVSFGFDISPLLPQPWIADVVLFLPTYHYGQLVAWMGEIELEGIFRFDGYHWIHILWLLWWTVVAGMFARWVYRREQLSG</sequence>
<dbReference type="SMART" id="SM00382">
    <property type="entry name" value="AAA"/>
    <property type="match status" value="1"/>
</dbReference>
<dbReference type="InterPro" id="IPR003439">
    <property type="entry name" value="ABC_transporter-like_ATP-bd"/>
</dbReference>
<evidence type="ECO:0000256" key="2">
    <source>
        <dbReference type="ARBA" id="ARBA00022448"/>
    </source>
</evidence>
<dbReference type="GO" id="GO:0005524">
    <property type="term" value="F:ATP binding"/>
    <property type="evidence" value="ECO:0007669"/>
    <property type="project" value="UniProtKB-KW"/>
</dbReference>